<dbReference type="InterPro" id="IPR036875">
    <property type="entry name" value="Znf_CCHC_sf"/>
</dbReference>
<dbReference type="InterPro" id="IPR001878">
    <property type="entry name" value="Znf_CCHC"/>
</dbReference>
<proteinExistence type="predicted"/>
<dbReference type="SMART" id="SM00343">
    <property type="entry name" value="ZnF_C2HC"/>
    <property type="match status" value="3"/>
</dbReference>
<evidence type="ECO:0000313" key="4">
    <source>
        <dbReference type="EMBL" id="KAK2713954.1"/>
    </source>
</evidence>
<dbReference type="GO" id="GO:0008270">
    <property type="term" value="F:zinc ion binding"/>
    <property type="evidence" value="ECO:0007669"/>
    <property type="project" value="UniProtKB-KW"/>
</dbReference>
<feature type="compositionally biased region" description="Acidic residues" evidence="2">
    <location>
        <begin position="36"/>
        <end position="51"/>
    </location>
</feature>
<reference evidence="4" key="1">
    <citation type="submission" date="2023-07" db="EMBL/GenBank/DDBJ databases">
        <title>Chromosome-level genome assembly of Artemia franciscana.</title>
        <authorList>
            <person name="Jo E."/>
        </authorList>
    </citation>
    <scope>NUCLEOTIDE SEQUENCE</scope>
    <source>
        <tissue evidence="4">Whole body</tissue>
    </source>
</reference>
<evidence type="ECO:0000259" key="3">
    <source>
        <dbReference type="PROSITE" id="PS50158"/>
    </source>
</evidence>
<accession>A0AA88L5U1</accession>
<evidence type="ECO:0000256" key="1">
    <source>
        <dbReference type="PROSITE-ProRule" id="PRU00047"/>
    </source>
</evidence>
<dbReference type="GO" id="GO:0003676">
    <property type="term" value="F:nucleic acid binding"/>
    <property type="evidence" value="ECO:0007669"/>
    <property type="project" value="InterPro"/>
</dbReference>
<dbReference type="AlphaFoldDB" id="A0AA88L5U1"/>
<feature type="region of interest" description="Disordered" evidence="2">
    <location>
        <begin position="198"/>
        <end position="239"/>
    </location>
</feature>
<dbReference type="Pfam" id="PF00098">
    <property type="entry name" value="zf-CCHC"/>
    <property type="match status" value="3"/>
</dbReference>
<dbReference type="SUPFAM" id="SSF57756">
    <property type="entry name" value="Retrovirus zinc finger-like domains"/>
    <property type="match status" value="1"/>
</dbReference>
<dbReference type="Proteomes" id="UP001187531">
    <property type="component" value="Unassembled WGS sequence"/>
</dbReference>
<feature type="region of interest" description="Disordered" evidence="2">
    <location>
        <begin position="1"/>
        <end position="119"/>
    </location>
</feature>
<comment type="caution">
    <text evidence="4">The sequence shown here is derived from an EMBL/GenBank/DDBJ whole genome shotgun (WGS) entry which is preliminary data.</text>
</comment>
<feature type="domain" description="CCHC-type" evidence="3">
    <location>
        <begin position="178"/>
        <end position="193"/>
    </location>
</feature>
<keyword evidence="1" id="KW-0863">Zinc-finger</keyword>
<feature type="domain" description="CCHC-type" evidence="3">
    <location>
        <begin position="153"/>
        <end position="167"/>
    </location>
</feature>
<protein>
    <recommendedName>
        <fullName evidence="3">CCHC-type domain-containing protein</fullName>
    </recommendedName>
</protein>
<dbReference type="Gene3D" id="4.10.60.10">
    <property type="entry name" value="Zinc finger, CCHC-type"/>
    <property type="match status" value="2"/>
</dbReference>
<feature type="compositionally biased region" description="Acidic residues" evidence="2">
    <location>
        <begin position="59"/>
        <end position="99"/>
    </location>
</feature>
<keyword evidence="5" id="KW-1185">Reference proteome</keyword>
<gene>
    <name evidence="4" type="ORF">QYM36_009744</name>
</gene>
<organism evidence="4 5">
    <name type="scientific">Artemia franciscana</name>
    <name type="common">Brine shrimp</name>
    <name type="synonym">Artemia sanfranciscana</name>
    <dbReference type="NCBI Taxonomy" id="6661"/>
    <lineage>
        <taxon>Eukaryota</taxon>
        <taxon>Metazoa</taxon>
        <taxon>Ecdysozoa</taxon>
        <taxon>Arthropoda</taxon>
        <taxon>Crustacea</taxon>
        <taxon>Branchiopoda</taxon>
        <taxon>Anostraca</taxon>
        <taxon>Artemiidae</taxon>
        <taxon>Artemia</taxon>
    </lineage>
</organism>
<dbReference type="PROSITE" id="PS50158">
    <property type="entry name" value="ZF_CCHC"/>
    <property type="match status" value="2"/>
</dbReference>
<name>A0AA88L5U1_ARTSF</name>
<keyword evidence="1" id="KW-0862">Zinc</keyword>
<sequence>MTLFARGAKSKTSNKKVPQEAIPGSKLKPNKRQKEEEEDDSEGMDEEEDEEVSNHGSDEEGESEVGEGEDEEAEDEMEGEEGSGEDEEESGEDEEENGDNEVTKNTLVQEEGKAKVNGVAQKKFKKEFKRKCFKCRQVGHKASVCADNPNRNKCFSCGKEGHKSKECATGNGHKFITCFVCSENGHFARECPEITKKGDKHIPSVSAKGKVGRKRKAEQENTAKSALNKKSKKGKVVKT</sequence>
<feature type="compositionally biased region" description="Basic residues" evidence="2">
    <location>
        <begin position="227"/>
        <end position="239"/>
    </location>
</feature>
<keyword evidence="1" id="KW-0479">Metal-binding</keyword>
<evidence type="ECO:0000256" key="2">
    <source>
        <dbReference type="SAM" id="MobiDB-lite"/>
    </source>
</evidence>
<evidence type="ECO:0000313" key="5">
    <source>
        <dbReference type="Proteomes" id="UP001187531"/>
    </source>
</evidence>
<dbReference type="EMBL" id="JAVRJZ010000014">
    <property type="protein sequence ID" value="KAK2713954.1"/>
    <property type="molecule type" value="Genomic_DNA"/>
</dbReference>